<comment type="caution">
    <text evidence="15">The sequence shown here is derived from an EMBL/GenBank/DDBJ whole genome shotgun (WGS) entry which is preliminary data.</text>
</comment>
<dbReference type="FunFam" id="3.30.420.40:FF:000007">
    <property type="entry name" value="Glycerol kinase"/>
    <property type="match status" value="1"/>
</dbReference>
<proteinExistence type="inferred from homology"/>
<dbReference type="Gene3D" id="3.30.420.40">
    <property type="match status" value="2"/>
</dbReference>
<dbReference type="GO" id="GO:0005829">
    <property type="term" value="C:cytosol"/>
    <property type="evidence" value="ECO:0007669"/>
    <property type="project" value="UniProtKB-ARBA"/>
</dbReference>
<dbReference type="InterPro" id="IPR005999">
    <property type="entry name" value="Glycerol_kin"/>
</dbReference>
<dbReference type="CDD" id="cd07786">
    <property type="entry name" value="FGGY_EcGK_like"/>
    <property type="match status" value="1"/>
</dbReference>
<dbReference type="NCBIfam" id="NF000756">
    <property type="entry name" value="PRK00047.1"/>
    <property type="match status" value="1"/>
</dbReference>
<keyword evidence="6 15" id="KW-0418">Kinase</keyword>
<evidence type="ECO:0000256" key="11">
    <source>
        <dbReference type="ARBA" id="ARBA00054633"/>
    </source>
</evidence>
<evidence type="ECO:0000256" key="6">
    <source>
        <dbReference type="ARBA" id="ARBA00022777"/>
    </source>
</evidence>
<organism evidence="15 16">
    <name type="scientific">Candidatus Onthovivens merdipullorum</name>
    <dbReference type="NCBI Taxonomy" id="2840889"/>
    <lineage>
        <taxon>Bacteria</taxon>
        <taxon>Bacillati</taxon>
        <taxon>Bacillota</taxon>
        <taxon>Bacilli</taxon>
        <taxon>Bacillales</taxon>
        <taxon>Candidatus Onthovivens</taxon>
    </lineage>
</organism>
<evidence type="ECO:0000256" key="8">
    <source>
        <dbReference type="ARBA" id="ARBA00022840"/>
    </source>
</evidence>
<dbReference type="PANTHER" id="PTHR10196:SF69">
    <property type="entry name" value="GLYCEROL KINASE"/>
    <property type="match status" value="1"/>
</dbReference>
<dbReference type="Proteomes" id="UP000823613">
    <property type="component" value="Unassembled WGS sequence"/>
</dbReference>
<dbReference type="Pfam" id="PF00370">
    <property type="entry name" value="FGGY_N"/>
    <property type="match status" value="1"/>
</dbReference>
<evidence type="ECO:0000256" key="12">
    <source>
        <dbReference type="ARBA" id="ARBA00063665"/>
    </source>
</evidence>
<feature type="domain" description="Carbohydrate kinase FGGY C-terminal" evidence="14">
    <location>
        <begin position="257"/>
        <end position="442"/>
    </location>
</feature>
<dbReference type="PANTHER" id="PTHR10196">
    <property type="entry name" value="SUGAR KINASE"/>
    <property type="match status" value="1"/>
</dbReference>
<dbReference type="GO" id="GO:0005524">
    <property type="term" value="F:ATP binding"/>
    <property type="evidence" value="ECO:0007669"/>
    <property type="project" value="UniProtKB-KW"/>
</dbReference>
<evidence type="ECO:0000259" key="13">
    <source>
        <dbReference type="Pfam" id="PF00370"/>
    </source>
</evidence>
<dbReference type="InterPro" id="IPR018484">
    <property type="entry name" value="FGGY_N"/>
</dbReference>
<dbReference type="InterPro" id="IPR018485">
    <property type="entry name" value="FGGY_C"/>
</dbReference>
<dbReference type="NCBIfam" id="TIGR01311">
    <property type="entry name" value="glycerol_kin"/>
    <property type="match status" value="1"/>
</dbReference>
<dbReference type="PIRSF" id="PIRSF000538">
    <property type="entry name" value="GlpK"/>
    <property type="match status" value="1"/>
</dbReference>
<evidence type="ECO:0000256" key="4">
    <source>
        <dbReference type="ARBA" id="ARBA00022679"/>
    </source>
</evidence>
<evidence type="ECO:0000256" key="5">
    <source>
        <dbReference type="ARBA" id="ARBA00022741"/>
    </source>
</evidence>
<evidence type="ECO:0000256" key="1">
    <source>
        <dbReference type="ARBA" id="ARBA00005190"/>
    </source>
</evidence>
<comment type="subunit">
    <text evidence="12">Homotetramer and homodimer (in equilibrium).</text>
</comment>
<dbReference type="Pfam" id="PF02782">
    <property type="entry name" value="FGGY_C"/>
    <property type="match status" value="1"/>
</dbReference>
<dbReference type="EMBL" id="JADIMY010000017">
    <property type="protein sequence ID" value="MBO8427136.1"/>
    <property type="molecule type" value="Genomic_DNA"/>
</dbReference>
<keyword evidence="8" id="KW-0067">ATP-binding</keyword>
<protein>
    <recommendedName>
        <fullName evidence="3">glycerol kinase</fullName>
        <ecNumber evidence="3">2.7.1.30</ecNumber>
    </recommendedName>
    <alternativeName>
        <fullName evidence="9">ATP:glycerol 3-phosphotransferase</fullName>
    </alternativeName>
</protein>
<dbReference type="EC" id="2.7.1.30" evidence="3"/>
<reference evidence="15" key="1">
    <citation type="submission" date="2020-10" db="EMBL/GenBank/DDBJ databases">
        <authorList>
            <person name="Gilroy R."/>
        </authorList>
    </citation>
    <scope>NUCLEOTIDE SEQUENCE</scope>
    <source>
        <strain evidence="15">11159</strain>
    </source>
</reference>
<comment type="function">
    <text evidence="11">Key enzyme in the regulation of glycerol uptake and metabolism. Catalyzes the phosphorylation of glycerol to yield sn-glycerol 3-phosphate.</text>
</comment>
<keyword evidence="7" id="KW-0319">Glycerol metabolism</keyword>
<dbReference type="AlphaFoldDB" id="A0A9D9DHA2"/>
<dbReference type="InterPro" id="IPR000577">
    <property type="entry name" value="Carb_kinase_FGGY"/>
</dbReference>
<dbReference type="GO" id="GO:0019563">
    <property type="term" value="P:glycerol catabolic process"/>
    <property type="evidence" value="ECO:0007669"/>
    <property type="project" value="TreeGrafter"/>
</dbReference>
<evidence type="ECO:0000256" key="10">
    <source>
        <dbReference type="ARBA" id="ARBA00052101"/>
    </source>
</evidence>
<evidence type="ECO:0000259" key="14">
    <source>
        <dbReference type="Pfam" id="PF02782"/>
    </source>
</evidence>
<comment type="pathway">
    <text evidence="1">Polyol metabolism; glycerol degradation via glycerol kinase pathway; sn-glycerol 3-phosphate from glycerol: step 1/1.</text>
</comment>
<dbReference type="SUPFAM" id="SSF53067">
    <property type="entry name" value="Actin-like ATPase domain"/>
    <property type="match status" value="2"/>
</dbReference>
<dbReference type="GO" id="GO:0006072">
    <property type="term" value="P:glycerol-3-phosphate metabolic process"/>
    <property type="evidence" value="ECO:0007669"/>
    <property type="project" value="InterPro"/>
</dbReference>
<dbReference type="FunFam" id="3.30.420.40:FF:000008">
    <property type="entry name" value="Glycerol kinase"/>
    <property type="match status" value="1"/>
</dbReference>
<comment type="catalytic activity">
    <reaction evidence="10">
        <text>glycerol + ATP = sn-glycerol 3-phosphate + ADP + H(+)</text>
        <dbReference type="Rhea" id="RHEA:21644"/>
        <dbReference type="ChEBI" id="CHEBI:15378"/>
        <dbReference type="ChEBI" id="CHEBI:17754"/>
        <dbReference type="ChEBI" id="CHEBI:30616"/>
        <dbReference type="ChEBI" id="CHEBI:57597"/>
        <dbReference type="ChEBI" id="CHEBI:456216"/>
        <dbReference type="EC" id="2.7.1.30"/>
    </reaction>
</comment>
<evidence type="ECO:0000256" key="9">
    <source>
        <dbReference type="ARBA" id="ARBA00043149"/>
    </source>
</evidence>
<dbReference type="GO" id="GO:0004370">
    <property type="term" value="F:glycerol kinase activity"/>
    <property type="evidence" value="ECO:0007669"/>
    <property type="project" value="UniProtKB-EC"/>
</dbReference>
<evidence type="ECO:0000256" key="2">
    <source>
        <dbReference type="ARBA" id="ARBA00009156"/>
    </source>
</evidence>
<comment type="similarity">
    <text evidence="2">Belongs to the FGGY kinase family.</text>
</comment>
<sequence length="491" mass="55324">MKKYILGIDQGTTSTRAILFSKDKKVILKVQKEVKCFFPKEGYVEQDAIEIYLSVLNVINEIITRTNISIDEIEALGITNQRETTVIWDKTSGMPLYNVIVWQSNESLPYCEKWEKYKDLIHKKTGLILNPYFSASKIAYILDNIKDGHLKANNGELLFGTIDSWLIYKLTNGKVHATDITNASRTMLFNINTLTYDEELLDLFNIPKNILPQVYECNHYFGDAIINGKSIKITGVCGDQQSSLFGQLCFNKGSSKVTYGTGCFMLTNIGDIPIYSKNGLLTTIAWKINDSIKYAFEGSVFMGGAIIQWLRDELKLLNEAKESEDYANCVSDDLGVYIVPAFSGLGAPYWDNDCKGAIFGLTRGTTKAHLIRASLNSIAYQVKDIIDVMEKECRKNIKILKVDGGATNNNYLMKFQSDILNKTIILPECVETTALGAIFIAGLGSGYFKNLEEIKKLEVQDKIFKPTMDETTRNKLINNWNKAIKATRLYK</sequence>
<dbReference type="InterPro" id="IPR043129">
    <property type="entry name" value="ATPase_NBD"/>
</dbReference>
<keyword evidence="5" id="KW-0547">Nucleotide-binding</keyword>
<keyword evidence="4 15" id="KW-0808">Transferase</keyword>
<name>A0A9D9DHA2_9BACL</name>
<evidence type="ECO:0000313" key="16">
    <source>
        <dbReference type="Proteomes" id="UP000823613"/>
    </source>
</evidence>
<feature type="domain" description="Carbohydrate kinase FGGY N-terminal" evidence="13">
    <location>
        <begin position="4"/>
        <end position="246"/>
    </location>
</feature>
<evidence type="ECO:0000256" key="7">
    <source>
        <dbReference type="ARBA" id="ARBA00022798"/>
    </source>
</evidence>
<accession>A0A9D9DHA2</accession>
<gene>
    <name evidence="15" type="primary">glpK</name>
    <name evidence="15" type="ORF">IAC58_01050</name>
</gene>
<evidence type="ECO:0000256" key="3">
    <source>
        <dbReference type="ARBA" id="ARBA00012099"/>
    </source>
</evidence>
<evidence type="ECO:0000313" key="15">
    <source>
        <dbReference type="EMBL" id="MBO8427136.1"/>
    </source>
</evidence>
<reference evidence="15" key="2">
    <citation type="journal article" date="2021" name="PeerJ">
        <title>Extensive microbial diversity within the chicken gut microbiome revealed by metagenomics and culture.</title>
        <authorList>
            <person name="Gilroy R."/>
            <person name="Ravi A."/>
            <person name="Getino M."/>
            <person name="Pursley I."/>
            <person name="Horton D.L."/>
            <person name="Alikhan N.F."/>
            <person name="Baker D."/>
            <person name="Gharbi K."/>
            <person name="Hall N."/>
            <person name="Watson M."/>
            <person name="Adriaenssens E.M."/>
            <person name="Foster-Nyarko E."/>
            <person name="Jarju S."/>
            <person name="Secka A."/>
            <person name="Antonio M."/>
            <person name="Oren A."/>
            <person name="Chaudhuri R.R."/>
            <person name="La Ragione R."/>
            <person name="Hildebrand F."/>
            <person name="Pallen M.J."/>
        </authorList>
    </citation>
    <scope>NUCLEOTIDE SEQUENCE</scope>
    <source>
        <strain evidence="15">11159</strain>
    </source>
</reference>